<name>A0A2D2D4W3_METT3</name>
<dbReference type="KEGG" id="mtw:CQW49_20620"/>
<evidence type="ECO:0000259" key="3">
    <source>
        <dbReference type="Pfam" id="PF00534"/>
    </source>
</evidence>
<evidence type="ECO:0000313" key="6">
    <source>
        <dbReference type="Proteomes" id="UP000230709"/>
    </source>
</evidence>
<gene>
    <name evidence="5" type="ORF">CQW49_20620</name>
</gene>
<keyword evidence="2 5" id="KW-0808">Transferase</keyword>
<evidence type="ECO:0000256" key="1">
    <source>
        <dbReference type="ARBA" id="ARBA00022676"/>
    </source>
</evidence>
<dbReference type="AlphaFoldDB" id="A0A2D2D4W3"/>
<dbReference type="PANTHER" id="PTHR12526">
    <property type="entry name" value="GLYCOSYLTRANSFERASE"/>
    <property type="match status" value="1"/>
</dbReference>
<dbReference type="Gene3D" id="3.40.50.2000">
    <property type="entry name" value="Glycogen Phosphorylase B"/>
    <property type="match status" value="2"/>
</dbReference>
<dbReference type="Pfam" id="PF00534">
    <property type="entry name" value="Glycos_transf_1"/>
    <property type="match status" value="1"/>
</dbReference>
<evidence type="ECO:0000259" key="4">
    <source>
        <dbReference type="Pfam" id="PF13439"/>
    </source>
</evidence>
<sequence>MRICHIIESSSGGSAQVVLDLLRAGCAAGDDQTLIYSPMRAEPRFLRSLEALRGDVGIHALPMQRRVGWRDVVVAWRLMRLLRALGPFDVIASHSSKAGALARMAGVALPGAAQIYTPHAFITMAPDASAIYGVIEWLASWFCDAIVVGSQQEWNHAREALRISAARLRLVPMGVDLSVPVDRDAARLALTAGEGEFIVGFIGRLVPQKNPERLADVFALVAAAEPRARFVIVGDGPLRDALQDHIAQRGVADRTRLVGGCDARALTPGFDCLVCTSDYESYGLIFPEALAAGVPIVTPPVGVAREAASEGATGVVTGFDAADIAAGVLKLARLDSEARTRMSEHCRAHSRRFDFAETARRTRALYQSFVKRRSDS</sequence>
<protein>
    <submittedName>
        <fullName evidence="5">Glycosyltransferase family 1 protein</fullName>
    </submittedName>
</protein>
<accession>A0A2D2D4W3</accession>
<proteinExistence type="predicted"/>
<keyword evidence="6" id="KW-1185">Reference proteome</keyword>
<dbReference type="InterPro" id="IPR001296">
    <property type="entry name" value="Glyco_trans_1"/>
</dbReference>
<dbReference type="EMBL" id="CP023737">
    <property type="protein sequence ID" value="ATQ70022.1"/>
    <property type="molecule type" value="Genomic_DNA"/>
</dbReference>
<feature type="domain" description="Glycosyl transferase family 1" evidence="3">
    <location>
        <begin position="185"/>
        <end position="345"/>
    </location>
</feature>
<feature type="domain" description="Glycosyltransferase subfamily 4-like N-terminal" evidence="4">
    <location>
        <begin position="12"/>
        <end position="178"/>
    </location>
</feature>
<dbReference type="Proteomes" id="UP000230709">
    <property type="component" value="Chromosome"/>
</dbReference>
<dbReference type="Pfam" id="PF13439">
    <property type="entry name" value="Glyco_transf_4"/>
    <property type="match status" value="1"/>
</dbReference>
<dbReference type="GO" id="GO:0016757">
    <property type="term" value="F:glycosyltransferase activity"/>
    <property type="evidence" value="ECO:0007669"/>
    <property type="project" value="UniProtKB-KW"/>
</dbReference>
<dbReference type="RefSeq" id="WP_003611481.1">
    <property type="nucleotide sequence ID" value="NZ_ADVE02000001.1"/>
</dbReference>
<evidence type="ECO:0000313" key="5">
    <source>
        <dbReference type="EMBL" id="ATQ70022.1"/>
    </source>
</evidence>
<dbReference type="PANTHER" id="PTHR12526:SF510">
    <property type="entry name" value="D-INOSITOL 3-PHOSPHATE GLYCOSYLTRANSFERASE"/>
    <property type="match status" value="1"/>
</dbReference>
<evidence type="ECO:0000256" key="2">
    <source>
        <dbReference type="ARBA" id="ARBA00022679"/>
    </source>
</evidence>
<reference evidence="6" key="1">
    <citation type="submission" date="2017-10" db="EMBL/GenBank/DDBJ databases">
        <title>Completed PacBio SMRT sequence of Methylosinus trichosporium OB3b reveals presence of a third large plasmid.</title>
        <authorList>
            <person name="Charles T.C."/>
            <person name="Lynch M.D.J."/>
            <person name="Heil J.R."/>
            <person name="Cheng J."/>
        </authorList>
    </citation>
    <scope>NUCLEOTIDE SEQUENCE [LARGE SCALE GENOMIC DNA]</scope>
    <source>
        <strain evidence="6">OB3b</strain>
    </source>
</reference>
<organism evidence="5 6">
    <name type="scientific">Methylosinus trichosporium (strain ATCC 35070 / NCIMB 11131 / UNIQEM 75 / OB3b)</name>
    <dbReference type="NCBI Taxonomy" id="595536"/>
    <lineage>
        <taxon>Bacteria</taxon>
        <taxon>Pseudomonadati</taxon>
        <taxon>Pseudomonadota</taxon>
        <taxon>Alphaproteobacteria</taxon>
        <taxon>Hyphomicrobiales</taxon>
        <taxon>Methylocystaceae</taxon>
        <taxon>Methylosinus</taxon>
    </lineage>
</organism>
<dbReference type="SUPFAM" id="SSF53756">
    <property type="entry name" value="UDP-Glycosyltransferase/glycogen phosphorylase"/>
    <property type="match status" value="1"/>
</dbReference>
<keyword evidence="1" id="KW-0328">Glycosyltransferase</keyword>
<dbReference type="InterPro" id="IPR028098">
    <property type="entry name" value="Glyco_trans_4-like_N"/>
</dbReference>
<dbReference type="STRING" id="595536.GCA_000178815_01073"/>